<evidence type="ECO:0000259" key="3">
    <source>
        <dbReference type="Pfam" id="PF01243"/>
    </source>
</evidence>
<keyword evidence="1" id="KW-0560">Oxidoreductase</keyword>
<dbReference type="Proteomes" id="UP000620075">
    <property type="component" value="Unassembled WGS sequence"/>
</dbReference>
<comment type="caution">
    <text evidence="4">The sequence shown here is derived from an EMBL/GenBank/DDBJ whole genome shotgun (WGS) entry which is preliminary data.</text>
</comment>
<evidence type="ECO:0000313" key="4">
    <source>
        <dbReference type="EMBL" id="MBJ7603876.1"/>
    </source>
</evidence>
<proteinExistence type="predicted"/>
<dbReference type="GO" id="GO:0016627">
    <property type="term" value="F:oxidoreductase activity, acting on the CH-CH group of donors"/>
    <property type="evidence" value="ECO:0007669"/>
    <property type="project" value="TreeGrafter"/>
</dbReference>
<dbReference type="Pfam" id="PF01243">
    <property type="entry name" value="PNPOx_N"/>
    <property type="match status" value="1"/>
</dbReference>
<dbReference type="SUPFAM" id="SSF50475">
    <property type="entry name" value="FMN-binding split barrel"/>
    <property type="match status" value="1"/>
</dbReference>
<feature type="domain" description="Pyridoxamine 5'-phosphate oxidase N-terminal" evidence="3">
    <location>
        <begin position="14"/>
        <end position="149"/>
    </location>
</feature>
<gene>
    <name evidence="4" type="ORF">JF888_11885</name>
</gene>
<evidence type="ECO:0000256" key="2">
    <source>
        <dbReference type="SAM" id="MobiDB-lite"/>
    </source>
</evidence>
<dbReference type="AlphaFoldDB" id="A0A934NCU8"/>
<sequence length="178" mass="19716">MPARERELIRMNAAELVAFLASESTMTIATIGPQGRPHLMPVHYYLERDGRPATWTYAKSQKTRNLERDPRATLQVEAGQEYGELRGAMLEADVEIVRDPDVVAQMGWQVVTHSGGQRSAAADLGEEARARVLAQAPKRVGLRFTITRALSWDHRKLSPRPAQTDQAAPRRSPPGVPG</sequence>
<dbReference type="RefSeq" id="WP_338180601.1">
    <property type="nucleotide sequence ID" value="NZ_JAEKNQ010000044.1"/>
</dbReference>
<name>A0A934NCU8_9BACT</name>
<accession>A0A934NCU8</accession>
<dbReference type="PANTHER" id="PTHR35176:SF6">
    <property type="entry name" value="HEME OXYGENASE HI_0854-RELATED"/>
    <property type="match status" value="1"/>
</dbReference>
<organism evidence="4 5">
    <name type="scientific">Candidatus Dormiibacter inghamiae</name>
    <dbReference type="NCBI Taxonomy" id="3127013"/>
    <lineage>
        <taxon>Bacteria</taxon>
        <taxon>Bacillati</taxon>
        <taxon>Candidatus Dormiibacterota</taxon>
        <taxon>Candidatus Dormibacteria</taxon>
        <taxon>Candidatus Dormibacterales</taxon>
        <taxon>Candidatus Dormibacteraceae</taxon>
        <taxon>Candidatus Dormiibacter</taxon>
    </lineage>
</organism>
<dbReference type="Gene3D" id="2.30.110.10">
    <property type="entry name" value="Electron Transport, Fmn-binding Protein, Chain A"/>
    <property type="match status" value="1"/>
</dbReference>
<evidence type="ECO:0000256" key="1">
    <source>
        <dbReference type="ARBA" id="ARBA00023002"/>
    </source>
</evidence>
<feature type="region of interest" description="Disordered" evidence="2">
    <location>
        <begin position="153"/>
        <end position="178"/>
    </location>
</feature>
<dbReference type="GO" id="GO:0005829">
    <property type="term" value="C:cytosol"/>
    <property type="evidence" value="ECO:0007669"/>
    <property type="project" value="TreeGrafter"/>
</dbReference>
<dbReference type="InterPro" id="IPR012349">
    <property type="entry name" value="Split_barrel_FMN-bd"/>
</dbReference>
<dbReference type="PANTHER" id="PTHR35176">
    <property type="entry name" value="HEME OXYGENASE HI_0854-RELATED"/>
    <property type="match status" value="1"/>
</dbReference>
<evidence type="ECO:0000313" key="5">
    <source>
        <dbReference type="Proteomes" id="UP000620075"/>
    </source>
</evidence>
<dbReference type="InterPro" id="IPR052019">
    <property type="entry name" value="F420H2_bilvrd_red/Heme_oxyg"/>
</dbReference>
<dbReference type="EMBL" id="JAEKNQ010000044">
    <property type="protein sequence ID" value="MBJ7603876.1"/>
    <property type="molecule type" value="Genomic_DNA"/>
</dbReference>
<protein>
    <submittedName>
        <fullName evidence="4">Pyridoxamine 5'-phosphate oxidase family protein</fullName>
    </submittedName>
</protein>
<reference evidence="4 5" key="1">
    <citation type="submission" date="2020-10" db="EMBL/GenBank/DDBJ databases">
        <title>Ca. Dormibacterota MAGs.</title>
        <authorList>
            <person name="Montgomery K."/>
        </authorList>
    </citation>
    <scope>NUCLEOTIDE SEQUENCE [LARGE SCALE GENOMIC DNA]</scope>
    <source>
        <strain evidence="4">SC8811_S16_3</strain>
    </source>
</reference>
<dbReference type="GO" id="GO:0070967">
    <property type="term" value="F:coenzyme F420 binding"/>
    <property type="evidence" value="ECO:0007669"/>
    <property type="project" value="TreeGrafter"/>
</dbReference>
<dbReference type="InterPro" id="IPR011576">
    <property type="entry name" value="Pyridox_Oxase_N"/>
</dbReference>